<dbReference type="Proteomes" id="UP000250831">
    <property type="component" value="Unassembled WGS sequence"/>
</dbReference>
<keyword evidence="3" id="KW-1185">Reference proteome</keyword>
<gene>
    <name evidence="2" type="ORF">DCO56_00455</name>
</gene>
<name>A0A363NXW1_9SPHI</name>
<dbReference type="EMBL" id="QCXX01000001">
    <property type="protein sequence ID" value="PUV25501.1"/>
    <property type="molecule type" value="Genomic_DNA"/>
</dbReference>
<accession>A0A363NXW1</accession>
<evidence type="ECO:0000313" key="3">
    <source>
        <dbReference type="Proteomes" id="UP000250831"/>
    </source>
</evidence>
<dbReference type="GO" id="GO:0009116">
    <property type="term" value="P:nucleoside metabolic process"/>
    <property type="evidence" value="ECO:0007669"/>
    <property type="project" value="InterPro"/>
</dbReference>
<feature type="domain" description="Nucleoside phosphorylase" evidence="1">
    <location>
        <begin position="25"/>
        <end position="199"/>
    </location>
</feature>
<dbReference type="InterPro" id="IPR035994">
    <property type="entry name" value="Nucleoside_phosphorylase_sf"/>
</dbReference>
<dbReference type="Gene3D" id="3.40.50.1580">
    <property type="entry name" value="Nucleoside phosphorylase domain"/>
    <property type="match status" value="1"/>
</dbReference>
<dbReference type="Pfam" id="PF01048">
    <property type="entry name" value="PNP_UDP_1"/>
    <property type="match status" value="1"/>
</dbReference>
<dbReference type="SUPFAM" id="SSF53167">
    <property type="entry name" value="Purine and uridine phosphorylases"/>
    <property type="match status" value="1"/>
</dbReference>
<protein>
    <recommendedName>
        <fullName evidence="1">Nucleoside phosphorylase domain-containing protein</fullName>
    </recommendedName>
</protein>
<organism evidence="2 3">
    <name type="scientific">Sphingobacterium athyrii</name>
    <dbReference type="NCBI Taxonomy" id="2152717"/>
    <lineage>
        <taxon>Bacteria</taxon>
        <taxon>Pseudomonadati</taxon>
        <taxon>Bacteroidota</taxon>
        <taxon>Sphingobacteriia</taxon>
        <taxon>Sphingobacteriales</taxon>
        <taxon>Sphingobacteriaceae</taxon>
        <taxon>Sphingobacterium</taxon>
    </lineage>
</organism>
<dbReference type="OrthoDB" id="997641at2"/>
<dbReference type="AlphaFoldDB" id="A0A363NXW1"/>
<proteinExistence type="predicted"/>
<reference evidence="2 3" key="1">
    <citation type="submission" date="2018-04" db="EMBL/GenBank/DDBJ databases">
        <title>Sphingobacterium sp. M46 Genome.</title>
        <authorList>
            <person name="Cheng J."/>
            <person name="Li Y."/>
        </authorList>
    </citation>
    <scope>NUCLEOTIDE SEQUENCE [LARGE SCALE GENOMIC DNA]</scope>
    <source>
        <strain evidence="2 3">M46</strain>
    </source>
</reference>
<sequence length="214" mass="23676">MILNKEIETIILVANKNELSFTTDNKSTIIYEIGVGKVNALLSVATLYEEIKALGITPVLLNVGTVGCTRHPIGHVLYPNYYAQGDAYTDGFFLENTLLLKGQGSIESVSGAEFNYADALLTSDRFINVNTAFYQDIKHLNPLAFDMEAYALANFCFLKNLSFHSVKIVSDNCDGTVKDWESILGEISGRLGKILDEFVNDRLHKEKISIPSIS</sequence>
<dbReference type="GO" id="GO:0003824">
    <property type="term" value="F:catalytic activity"/>
    <property type="evidence" value="ECO:0007669"/>
    <property type="project" value="InterPro"/>
</dbReference>
<dbReference type="InterPro" id="IPR000845">
    <property type="entry name" value="Nucleoside_phosphorylase_d"/>
</dbReference>
<evidence type="ECO:0000313" key="2">
    <source>
        <dbReference type="EMBL" id="PUV25501.1"/>
    </source>
</evidence>
<dbReference type="RefSeq" id="WP_108631823.1">
    <property type="nucleotide sequence ID" value="NZ_DAMCKI010000004.1"/>
</dbReference>
<comment type="caution">
    <text evidence="2">The sequence shown here is derived from an EMBL/GenBank/DDBJ whole genome shotgun (WGS) entry which is preliminary data.</text>
</comment>
<evidence type="ECO:0000259" key="1">
    <source>
        <dbReference type="Pfam" id="PF01048"/>
    </source>
</evidence>